<feature type="domain" description="C3H1-type" evidence="3">
    <location>
        <begin position="56"/>
        <end position="84"/>
    </location>
</feature>
<name>A0A8J9SYA5_PHATR</name>
<feature type="zinc finger region" description="C3H1-type" evidence="1">
    <location>
        <begin position="56"/>
        <end position="84"/>
    </location>
</feature>
<evidence type="ECO:0000259" key="3">
    <source>
        <dbReference type="PROSITE" id="PS50103"/>
    </source>
</evidence>
<dbReference type="EMBL" id="OU594953">
    <property type="protein sequence ID" value="CAG9279567.1"/>
    <property type="molecule type" value="Genomic_DNA"/>
</dbReference>
<evidence type="ECO:0000256" key="2">
    <source>
        <dbReference type="SAM" id="MobiDB-lite"/>
    </source>
</evidence>
<accession>A0A8J9SYA5</accession>
<dbReference type="PROSITE" id="PS50103">
    <property type="entry name" value="ZF_C3H1"/>
    <property type="match status" value="1"/>
</dbReference>
<feature type="compositionally biased region" description="Polar residues" evidence="2">
    <location>
        <begin position="156"/>
        <end position="175"/>
    </location>
</feature>
<protein>
    <recommendedName>
        <fullName evidence="3">C3H1-type domain-containing protein</fullName>
    </recommendedName>
</protein>
<evidence type="ECO:0000313" key="4">
    <source>
        <dbReference type="EMBL" id="CAG9279567.1"/>
    </source>
</evidence>
<dbReference type="Proteomes" id="UP000836788">
    <property type="component" value="Chromosome 12"/>
</dbReference>
<reference evidence="4" key="1">
    <citation type="submission" date="2022-02" db="EMBL/GenBank/DDBJ databases">
        <authorList>
            <person name="Giguere J D."/>
        </authorList>
    </citation>
    <scope>NUCLEOTIDE SEQUENCE</scope>
    <source>
        <strain evidence="4">CCAP 1055/1</strain>
    </source>
</reference>
<organism evidence="4">
    <name type="scientific">Phaeodactylum tricornutum</name>
    <name type="common">Diatom</name>
    <dbReference type="NCBI Taxonomy" id="2850"/>
    <lineage>
        <taxon>Eukaryota</taxon>
        <taxon>Sar</taxon>
        <taxon>Stramenopiles</taxon>
        <taxon>Ochrophyta</taxon>
        <taxon>Bacillariophyta</taxon>
        <taxon>Bacillariophyceae</taxon>
        <taxon>Bacillariophycidae</taxon>
        <taxon>Naviculales</taxon>
        <taxon>Phaeodactylaceae</taxon>
        <taxon>Phaeodactylum</taxon>
    </lineage>
</organism>
<evidence type="ECO:0000256" key="1">
    <source>
        <dbReference type="PROSITE-ProRule" id="PRU00723"/>
    </source>
</evidence>
<keyword evidence="1" id="KW-0863">Zinc-finger</keyword>
<dbReference type="InterPro" id="IPR000571">
    <property type="entry name" value="Znf_CCCH"/>
</dbReference>
<dbReference type="GO" id="GO:0008270">
    <property type="term" value="F:zinc ion binding"/>
    <property type="evidence" value="ECO:0007669"/>
    <property type="project" value="UniProtKB-KW"/>
</dbReference>
<gene>
    <name evidence="4" type="ORF">PTTT1_LOCUS10496</name>
</gene>
<feature type="region of interest" description="Disordered" evidence="2">
    <location>
        <begin position="123"/>
        <end position="218"/>
    </location>
</feature>
<keyword evidence="1" id="KW-0479">Metal-binding</keyword>
<feature type="compositionally biased region" description="Low complexity" evidence="2">
    <location>
        <begin position="180"/>
        <end position="212"/>
    </location>
</feature>
<dbReference type="Gene3D" id="4.10.1000.40">
    <property type="match status" value="1"/>
</dbReference>
<proteinExistence type="predicted"/>
<keyword evidence="1" id="KW-0862">Zinc</keyword>
<sequence>MPRGKNYVNQGRGVALQADKNKSPSMQQCFYGSGCNRKDCIYRHDGVANGSTGPTQPSNEPCMAFLAGICTFSGQGCRKRHPNPTETTKLVAKFSQMRCRHGNHCKTKGCLYVHLSADQPNPVEPSHLSFPPLSNHPTPSPLAIPGSAWRQAAPTLASTTDSRIPSNGATSTPTRSLPHATTTAAAAATPTSPRTTNASNTTTISTATTTTANPPPVKPVAAWTAGHRPNLAGINGNTNGSNGIHPTTRLTAPANSATKAAVTPARVNGNRNGVTQHTSTTTTTTAAAHNNGVRANSSNTSPTGSVSTMLNIHAKEFVPFSQ</sequence>
<dbReference type="AlphaFoldDB" id="A0A8J9SYA5"/>